<dbReference type="RefSeq" id="WP_311707806.1">
    <property type="nucleotide sequence ID" value="NZ_JAVREL010000023.1"/>
</dbReference>
<sequence>MAENWESLTAALLITKSELNSAALTERLGVGPDFFDEAGCWGLRAAAADVPSVLDALLPRVEPLIAELAALREEGHRVRIGISGGIDRVRRLTVPAESLARVARLGLPLAFIPESAAGNETEEFLDSLLAANDEVSSE</sequence>
<accession>A0ABU2MYF8</accession>
<dbReference type="EMBL" id="JAVREL010000023">
    <property type="protein sequence ID" value="MDT0346682.1"/>
    <property type="molecule type" value="Genomic_DNA"/>
</dbReference>
<proteinExistence type="predicted"/>
<gene>
    <name evidence="1" type="ORF">RM590_29480</name>
</gene>
<comment type="caution">
    <text evidence="1">The sequence shown here is derived from an EMBL/GenBank/DDBJ whole genome shotgun (WGS) entry which is preliminary data.</text>
</comment>
<reference evidence="2" key="1">
    <citation type="submission" date="2023-07" db="EMBL/GenBank/DDBJ databases">
        <title>30 novel species of actinomycetes from the DSMZ collection.</title>
        <authorList>
            <person name="Nouioui I."/>
        </authorList>
    </citation>
    <scope>NUCLEOTIDE SEQUENCE [LARGE SCALE GENOMIC DNA]</scope>
    <source>
        <strain evidence="2">DSM 44938</strain>
    </source>
</reference>
<dbReference type="Proteomes" id="UP001183246">
    <property type="component" value="Unassembled WGS sequence"/>
</dbReference>
<organism evidence="1 2">
    <name type="scientific">Streptomyces litchfieldiae</name>
    <dbReference type="NCBI Taxonomy" id="3075543"/>
    <lineage>
        <taxon>Bacteria</taxon>
        <taxon>Bacillati</taxon>
        <taxon>Actinomycetota</taxon>
        <taxon>Actinomycetes</taxon>
        <taxon>Kitasatosporales</taxon>
        <taxon>Streptomycetaceae</taxon>
        <taxon>Streptomyces</taxon>
    </lineage>
</organism>
<evidence type="ECO:0000313" key="2">
    <source>
        <dbReference type="Proteomes" id="UP001183246"/>
    </source>
</evidence>
<name>A0ABU2MYF8_9ACTN</name>
<keyword evidence="2" id="KW-1185">Reference proteome</keyword>
<protein>
    <submittedName>
        <fullName evidence="1">Uncharacterized protein</fullName>
    </submittedName>
</protein>
<evidence type="ECO:0000313" key="1">
    <source>
        <dbReference type="EMBL" id="MDT0346682.1"/>
    </source>
</evidence>